<gene>
    <name evidence="2" type="ORF">RHTO0S_07e05842g</name>
</gene>
<sequence>MPSTASTSSHGPAPAPAPPPPDERMPLSSVPDLTKFFPPLIQDAICAEMNRGAEGAYYDEFEQLYWMYSGWDEVREDFERVWRPISTRCESTGACATLPEAAAIWNCGRKLRAGRLICCLERRKSVCVDRVRLVSPSFDNGTLLAIRCFVPSRDSSHCPACKAGATCGPKPQRLSGAHFTNLWGDQ</sequence>
<dbReference type="EMBL" id="LK052942">
    <property type="protein sequence ID" value="CDR42954.1"/>
    <property type="molecule type" value="Genomic_DNA"/>
</dbReference>
<proteinExistence type="predicted"/>
<reference evidence="2" key="1">
    <citation type="journal article" date="2014" name="Genome Announc.">
        <title>Draft genome sequence of Rhodosporidium toruloides CECT1137, an oleaginous yeast of biotechnological interest.</title>
        <authorList>
            <person name="Morin N."/>
            <person name="Calcas X."/>
            <person name="Devillers H."/>
            <person name="Durrens P."/>
            <person name="Sherman D.J."/>
            <person name="Nicaud J.-M."/>
            <person name="Neuveglise C."/>
        </authorList>
    </citation>
    <scope>NUCLEOTIDE SEQUENCE</scope>
    <source>
        <strain evidence="2">CECT1137</strain>
    </source>
</reference>
<evidence type="ECO:0000256" key="1">
    <source>
        <dbReference type="SAM" id="MobiDB-lite"/>
    </source>
</evidence>
<organism evidence="2">
    <name type="scientific">Rhodotorula toruloides</name>
    <name type="common">Yeast</name>
    <name type="synonym">Rhodosporidium toruloides</name>
    <dbReference type="NCBI Taxonomy" id="5286"/>
    <lineage>
        <taxon>Eukaryota</taxon>
        <taxon>Fungi</taxon>
        <taxon>Dikarya</taxon>
        <taxon>Basidiomycota</taxon>
        <taxon>Pucciniomycotina</taxon>
        <taxon>Microbotryomycetes</taxon>
        <taxon>Sporidiobolales</taxon>
        <taxon>Sporidiobolaceae</taxon>
        <taxon>Rhodotorula</taxon>
    </lineage>
</organism>
<dbReference type="AlphaFoldDB" id="A0A061AZH3"/>
<protein>
    <submittedName>
        <fullName evidence="2">RHTO0S07e05842g1_1</fullName>
    </submittedName>
</protein>
<feature type="compositionally biased region" description="Low complexity" evidence="1">
    <location>
        <begin position="1"/>
        <end position="12"/>
    </location>
</feature>
<evidence type="ECO:0000313" key="2">
    <source>
        <dbReference type="EMBL" id="CDR42954.1"/>
    </source>
</evidence>
<feature type="region of interest" description="Disordered" evidence="1">
    <location>
        <begin position="1"/>
        <end position="28"/>
    </location>
</feature>
<name>A0A061AZH3_RHOTO</name>
<accession>A0A061AZH3</accession>